<evidence type="ECO:0000313" key="2">
    <source>
        <dbReference type="EMBL" id="CAD8848249.1"/>
    </source>
</evidence>
<dbReference type="AlphaFoldDB" id="A0A7S1AAX3"/>
<organism evidence="2">
    <name type="scientific">Noctiluca scintillans</name>
    <name type="common">Sea sparkle</name>
    <name type="synonym">Red tide dinoflagellate</name>
    <dbReference type="NCBI Taxonomy" id="2966"/>
    <lineage>
        <taxon>Eukaryota</taxon>
        <taxon>Sar</taxon>
        <taxon>Alveolata</taxon>
        <taxon>Dinophyceae</taxon>
        <taxon>Noctilucales</taxon>
        <taxon>Noctilucaceae</taxon>
        <taxon>Noctiluca</taxon>
    </lineage>
</organism>
<name>A0A7S1AAX3_NOCSC</name>
<protein>
    <submittedName>
        <fullName evidence="2">Uncharacterized protein</fullName>
    </submittedName>
</protein>
<accession>A0A7S1AAX3</accession>
<gene>
    <name evidence="2" type="ORF">NSCI0253_LOCUS22599</name>
</gene>
<sequence>MSEPGVCTAGVLFLRLARDLVAKRAVEQYLKRRGKFAPKFELLPCCAEKNELECRLQDVELQISRQTVEEKDVSHARKEEISQLGAEVALLRRRLQHRRQRGGEVAEHTAQEIAEIQQQIQRLQREALEDHAKLQVQREAHDKEMARLRQELQSSFVSGECRGLMMRCAELHSASSQLLSILGQEDLQLPRDLGNAEWLQHLAARFADLHRQLRTPA</sequence>
<proteinExistence type="predicted"/>
<evidence type="ECO:0000256" key="1">
    <source>
        <dbReference type="SAM" id="Coils"/>
    </source>
</evidence>
<dbReference type="EMBL" id="HBFQ01032105">
    <property type="protein sequence ID" value="CAD8848249.1"/>
    <property type="molecule type" value="Transcribed_RNA"/>
</dbReference>
<keyword evidence="1" id="KW-0175">Coiled coil</keyword>
<feature type="coiled-coil region" evidence="1">
    <location>
        <begin position="106"/>
        <end position="151"/>
    </location>
</feature>
<reference evidence="2" key="1">
    <citation type="submission" date="2021-01" db="EMBL/GenBank/DDBJ databases">
        <authorList>
            <person name="Corre E."/>
            <person name="Pelletier E."/>
            <person name="Niang G."/>
            <person name="Scheremetjew M."/>
            <person name="Finn R."/>
            <person name="Kale V."/>
            <person name="Holt S."/>
            <person name="Cochrane G."/>
            <person name="Meng A."/>
            <person name="Brown T."/>
            <person name="Cohen L."/>
        </authorList>
    </citation>
    <scope>NUCLEOTIDE SEQUENCE</scope>
</reference>